<dbReference type="InParanoid" id="A0A7M7KRW1"/>
<sequence length="198" mass="22305">MVYSIHLATFAEQGEPQILYSRAFCQSLPLPQSPLDKLCTFSLQGVDTLNDEQDKEQQLLRISEGNDVLDYLLREGKAEFHAALARSSEKEAKMRDFLNGTFRLMGSDLAVHWIATLRGTVLMTIAASSDPPSVIRTNLRLLMTSLSNRIRLDQTREVFLKSHVIALTIKYYLPCGQLLLQPAVIQKQVDETIGKLLK</sequence>
<dbReference type="EnsemblMetazoa" id="XM_022814168">
    <property type="protein sequence ID" value="XP_022669903"/>
    <property type="gene ID" value="LOC111253923"/>
</dbReference>
<evidence type="ECO:0000313" key="2">
    <source>
        <dbReference type="Proteomes" id="UP000594260"/>
    </source>
</evidence>
<dbReference type="RefSeq" id="XP_022669903.1">
    <property type="nucleotide sequence ID" value="XM_022814168.1"/>
</dbReference>
<accession>A0A7M7KRW1</accession>
<reference evidence="1" key="1">
    <citation type="submission" date="2021-01" db="UniProtKB">
        <authorList>
            <consortium name="EnsemblMetazoa"/>
        </authorList>
    </citation>
    <scope>IDENTIFICATION</scope>
</reference>
<protein>
    <submittedName>
        <fullName evidence="1">Uncharacterized protein</fullName>
    </submittedName>
</protein>
<organism evidence="1 2">
    <name type="scientific">Varroa destructor</name>
    <name type="common">Honeybee mite</name>
    <dbReference type="NCBI Taxonomy" id="109461"/>
    <lineage>
        <taxon>Eukaryota</taxon>
        <taxon>Metazoa</taxon>
        <taxon>Ecdysozoa</taxon>
        <taxon>Arthropoda</taxon>
        <taxon>Chelicerata</taxon>
        <taxon>Arachnida</taxon>
        <taxon>Acari</taxon>
        <taxon>Parasitiformes</taxon>
        <taxon>Mesostigmata</taxon>
        <taxon>Gamasina</taxon>
        <taxon>Dermanyssoidea</taxon>
        <taxon>Varroidae</taxon>
        <taxon>Varroa</taxon>
    </lineage>
</organism>
<dbReference type="GO" id="GO:0000724">
    <property type="term" value="P:double-strand break repair via homologous recombination"/>
    <property type="evidence" value="ECO:0007669"/>
    <property type="project" value="InterPro"/>
</dbReference>
<dbReference type="GO" id="GO:0016197">
    <property type="term" value="P:endosomal transport"/>
    <property type="evidence" value="ECO:0007669"/>
    <property type="project" value="InterPro"/>
</dbReference>
<dbReference type="Proteomes" id="UP000594260">
    <property type="component" value="Unplaced"/>
</dbReference>
<dbReference type="Pfam" id="PF15001">
    <property type="entry name" value="AP-5_subunit_s1"/>
    <property type="match status" value="1"/>
</dbReference>
<dbReference type="KEGG" id="vde:111253923"/>
<dbReference type="InterPro" id="IPR029392">
    <property type="entry name" value="AP-5_subunit_s1"/>
</dbReference>
<name>A0A7M7KRW1_VARDE</name>
<dbReference type="GeneID" id="111253923"/>
<dbReference type="OrthoDB" id="6495442at2759"/>
<keyword evidence="2" id="KW-1185">Reference proteome</keyword>
<dbReference type="AlphaFoldDB" id="A0A7M7KRW1"/>
<proteinExistence type="predicted"/>
<dbReference type="GO" id="GO:0030119">
    <property type="term" value="C:AP-type membrane coat adaptor complex"/>
    <property type="evidence" value="ECO:0007669"/>
    <property type="project" value="InterPro"/>
</dbReference>
<evidence type="ECO:0000313" key="1">
    <source>
        <dbReference type="EnsemblMetazoa" id="XP_022669903"/>
    </source>
</evidence>